<dbReference type="InParanoid" id="A0A165B0W3"/>
<evidence type="ECO:0000256" key="1">
    <source>
        <dbReference type="ARBA" id="ARBA00004401"/>
    </source>
</evidence>
<dbReference type="Gene3D" id="3.20.20.80">
    <property type="entry name" value="Glycosidases"/>
    <property type="match status" value="1"/>
</dbReference>
<dbReference type="GO" id="GO:0009251">
    <property type="term" value="P:glucan catabolic process"/>
    <property type="evidence" value="ECO:0007669"/>
    <property type="project" value="TreeGrafter"/>
</dbReference>
<gene>
    <name evidence="19" type="ORF">EXIGLDRAFT_846369</name>
</gene>
<dbReference type="GO" id="GO:0071555">
    <property type="term" value="P:cell wall organization"/>
    <property type="evidence" value="ECO:0007669"/>
    <property type="project" value="UniProtKB-KW"/>
</dbReference>
<evidence type="ECO:0000256" key="13">
    <source>
        <dbReference type="ARBA" id="ARBA00037126"/>
    </source>
</evidence>
<evidence type="ECO:0000313" key="19">
    <source>
        <dbReference type="EMBL" id="KZV79631.1"/>
    </source>
</evidence>
<evidence type="ECO:0000256" key="5">
    <source>
        <dbReference type="ARBA" id="ARBA00022801"/>
    </source>
</evidence>
<protein>
    <recommendedName>
        <fullName evidence="14">glucan 1,3-beta-glucosidase</fullName>
        <ecNumber evidence="14">3.2.1.58</ecNumber>
    </recommendedName>
    <alternativeName>
        <fullName evidence="15">Exo-1,3-beta-glucanase D</fullName>
    </alternativeName>
</protein>
<evidence type="ECO:0000256" key="8">
    <source>
        <dbReference type="ARBA" id="ARBA00023136"/>
    </source>
</evidence>
<keyword evidence="5 16" id="KW-0378">Hydrolase</keyword>
<evidence type="ECO:0000256" key="12">
    <source>
        <dbReference type="ARBA" id="ARBA00036824"/>
    </source>
</evidence>
<comment type="function">
    <text evidence="13">Glucosidase involved in the degradation of cellulosic biomass. Active on lichenan.</text>
</comment>
<dbReference type="GO" id="GO:0005886">
    <property type="term" value="C:plasma membrane"/>
    <property type="evidence" value="ECO:0007669"/>
    <property type="project" value="UniProtKB-SubCell"/>
</dbReference>
<dbReference type="PANTHER" id="PTHR31297">
    <property type="entry name" value="GLUCAN ENDO-1,6-BETA-GLUCOSIDASE B"/>
    <property type="match status" value="1"/>
</dbReference>
<proteinExistence type="inferred from homology"/>
<comment type="catalytic activity">
    <reaction evidence="12">
        <text>Successive hydrolysis of beta-D-glucose units from the non-reducing ends of (1-&gt;3)-beta-D-glucans, releasing alpha-glucose.</text>
        <dbReference type="EC" id="3.2.1.58"/>
    </reaction>
</comment>
<evidence type="ECO:0000256" key="14">
    <source>
        <dbReference type="ARBA" id="ARBA00038929"/>
    </source>
</evidence>
<keyword evidence="7" id="KW-1133">Transmembrane helix</keyword>
<reference evidence="19 20" key="1">
    <citation type="journal article" date="2016" name="Mol. Biol. Evol.">
        <title>Comparative Genomics of Early-Diverging Mushroom-Forming Fungi Provides Insights into the Origins of Lignocellulose Decay Capabilities.</title>
        <authorList>
            <person name="Nagy L.G."/>
            <person name="Riley R."/>
            <person name="Tritt A."/>
            <person name="Adam C."/>
            <person name="Daum C."/>
            <person name="Floudas D."/>
            <person name="Sun H."/>
            <person name="Yadav J.S."/>
            <person name="Pangilinan J."/>
            <person name="Larsson K.H."/>
            <person name="Matsuura K."/>
            <person name="Barry K."/>
            <person name="Labutti K."/>
            <person name="Kuo R."/>
            <person name="Ohm R.A."/>
            <person name="Bhattacharya S.S."/>
            <person name="Shirouzu T."/>
            <person name="Yoshinaga Y."/>
            <person name="Martin F.M."/>
            <person name="Grigoriev I.V."/>
            <person name="Hibbett D.S."/>
        </authorList>
    </citation>
    <scope>NUCLEOTIDE SEQUENCE [LARGE SCALE GENOMIC DNA]</scope>
    <source>
        <strain evidence="19 20">HHB12029</strain>
    </source>
</reference>
<dbReference type="Proteomes" id="UP000077266">
    <property type="component" value="Unassembled WGS sequence"/>
</dbReference>
<evidence type="ECO:0000256" key="2">
    <source>
        <dbReference type="ARBA" id="ARBA00005641"/>
    </source>
</evidence>
<dbReference type="EMBL" id="KV426585">
    <property type="protein sequence ID" value="KZV79631.1"/>
    <property type="molecule type" value="Genomic_DNA"/>
</dbReference>
<keyword evidence="9" id="KW-0325">Glycoprotein</keyword>
<evidence type="ECO:0000256" key="4">
    <source>
        <dbReference type="ARBA" id="ARBA00022692"/>
    </source>
</evidence>
<evidence type="ECO:0000256" key="11">
    <source>
        <dbReference type="ARBA" id="ARBA00023316"/>
    </source>
</evidence>
<keyword evidence="8" id="KW-0472">Membrane</keyword>
<evidence type="ECO:0000256" key="15">
    <source>
        <dbReference type="ARBA" id="ARBA00041260"/>
    </source>
</evidence>
<dbReference type="EC" id="3.2.1.58" evidence="14"/>
<evidence type="ECO:0000259" key="18">
    <source>
        <dbReference type="Pfam" id="PF00150"/>
    </source>
</evidence>
<keyword evidence="3" id="KW-1003">Cell membrane</keyword>
<evidence type="ECO:0000256" key="3">
    <source>
        <dbReference type="ARBA" id="ARBA00022475"/>
    </source>
</evidence>
<keyword evidence="10 16" id="KW-0326">Glycosidase</keyword>
<evidence type="ECO:0000256" key="7">
    <source>
        <dbReference type="ARBA" id="ARBA00022989"/>
    </source>
</evidence>
<keyword evidence="11" id="KW-0961">Cell wall biogenesis/degradation</keyword>
<dbReference type="AlphaFoldDB" id="A0A165B0W3"/>
<evidence type="ECO:0000256" key="16">
    <source>
        <dbReference type="RuleBase" id="RU361153"/>
    </source>
</evidence>
<dbReference type="STRING" id="1314781.A0A165B0W3"/>
<organism evidence="19 20">
    <name type="scientific">Exidia glandulosa HHB12029</name>
    <dbReference type="NCBI Taxonomy" id="1314781"/>
    <lineage>
        <taxon>Eukaryota</taxon>
        <taxon>Fungi</taxon>
        <taxon>Dikarya</taxon>
        <taxon>Basidiomycota</taxon>
        <taxon>Agaricomycotina</taxon>
        <taxon>Agaricomycetes</taxon>
        <taxon>Auriculariales</taxon>
        <taxon>Exidiaceae</taxon>
        <taxon>Exidia</taxon>
    </lineage>
</organism>
<dbReference type="InterPro" id="IPR001547">
    <property type="entry name" value="Glyco_hydro_5"/>
</dbReference>
<dbReference type="Pfam" id="PF00150">
    <property type="entry name" value="Cellulase"/>
    <property type="match status" value="1"/>
</dbReference>
<dbReference type="GO" id="GO:0005576">
    <property type="term" value="C:extracellular region"/>
    <property type="evidence" value="ECO:0007669"/>
    <property type="project" value="TreeGrafter"/>
</dbReference>
<evidence type="ECO:0000313" key="20">
    <source>
        <dbReference type="Proteomes" id="UP000077266"/>
    </source>
</evidence>
<dbReference type="OrthoDB" id="1887033at2759"/>
<feature type="chain" id="PRO_5007855436" description="glucan 1,3-beta-glucosidase" evidence="17">
    <location>
        <begin position="18"/>
        <end position="456"/>
    </location>
</feature>
<evidence type="ECO:0000256" key="17">
    <source>
        <dbReference type="SAM" id="SignalP"/>
    </source>
</evidence>
<sequence length="456" mass="49193">MLSVLVAIAALPLAVLASPAAIPITPMRQDMRGLNRLWNSTLAGRAIFPSGGIRGVNVGAWFVFEPYMAIDEWSSMGGEQCGDCTTCASDEFSLTRKLGQTQANTAFAKHWSTFITQDDVNLMKQYGINSVRLSILGRVSAMFTSTPPSLIGFWIIESTVLSNETYPRGGLNYLRAGCKMFRNAGISVLLDLHAAPGAQVSRNPFAGRCVATPGFWNQANFDRMNNAAAQLTTLIHNEPDNFGSVWGLEALNEPPTDTNDTPGYFTFMQGFVNAVRGAENSLGIADANRISAVFMDISWQWGNPQNAANPAFAENGGNAYDSHLYYSFGAPCGPNGCVSGTLSSHINFACTGGGGRIQADSDQLNTPSFLGEWWLLPLAGTFGNFDQTSARAFGDAQKRGYSPEGGRGGFGWYFWSWKMTNSDSDGSNHMRSYKDAVAQGYLPSNAASYFNANVCS</sequence>
<dbReference type="GO" id="GO:0009986">
    <property type="term" value="C:cell surface"/>
    <property type="evidence" value="ECO:0007669"/>
    <property type="project" value="TreeGrafter"/>
</dbReference>
<dbReference type="InterPro" id="IPR050386">
    <property type="entry name" value="Glycosyl_hydrolase_5"/>
</dbReference>
<dbReference type="GO" id="GO:0004338">
    <property type="term" value="F:glucan exo-1,3-beta-glucosidase activity"/>
    <property type="evidence" value="ECO:0007669"/>
    <property type="project" value="UniProtKB-EC"/>
</dbReference>
<evidence type="ECO:0000256" key="10">
    <source>
        <dbReference type="ARBA" id="ARBA00023295"/>
    </source>
</evidence>
<feature type="signal peptide" evidence="17">
    <location>
        <begin position="1"/>
        <end position="17"/>
    </location>
</feature>
<feature type="domain" description="Glycoside hydrolase family 5" evidence="18">
    <location>
        <begin position="105"/>
        <end position="289"/>
    </location>
</feature>
<evidence type="ECO:0000256" key="9">
    <source>
        <dbReference type="ARBA" id="ARBA00023180"/>
    </source>
</evidence>
<name>A0A165B0W3_EXIGL</name>
<comment type="similarity">
    <text evidence="2 16">Belongs to the glycosyl hydrolase 5 (cellulase A) family.</text>
</comment>
<keyword evidence="17" id="KW-0732">Signal</keyword>
<keyword evidence="20" id="KW-1185">Reference proteome</keyword>
<accession>A0A165B0W3</accession>
<keyword evidence="4" id="KW-0812">Transmembrane</keyword>
<dbReference type="InterPro" id="IPR017853">
    <property type="entry name" value="GH"/>
</dbReference>
<dbReference type="PANTHER" id="PTHR31297:SF34">
    <property type="entry name" value="GLUCAN 1,3-BETA-GLUCOSIDASE 2"/>
    <property type="match status" value="1"/>
</dbReference>
<comment type="subcellular location">
    <subcellularLocation>
        <location evidence="1">Cell membrane</location>
        <topology evidence="1">Single-pass type II membrane protein</topology>
    </subcellularLocation>
</comment>
<dbReference type="SUPFAM" id="SSF51445">
    <property type="entry name" value="(Trans)glycosidases"/>
    <property type="match status" value="1"/>
</dbReference>
<evidence type="ECO:0000256" key="6">
    <source>
        <dbReference type="ARBA" id="ARBA00022968"/>
    </source>
</evidence>
<keyword evidence="6" id="KW-0735">Signal-anchor</keyword>